<dbReference type="Gene3D" id="3.80.10.10">
    <property type="entry name" value="Ribonuclease Inhibitor"/>
    <property type="match status" value="1"/>
</dbReference>
<evidence type="ECO:0000313" key="2">
    <source>
        <dbReference type="EMBL" id="KAK0174246.1"/>
    </source>
</evidence>
<dbReference type="PANTHER" id="PTHR31639:SF256">
    <property type="entry name" value="OS07G0242900 PROTEIN"/>
    <property type="match status" value="1"/>
</dbReference>
<dbReference type="EMBL" id="JAQQBR010000094">
    <property type="protein sequence ID" value="KAK0174246.1"/>
    <property type="molecule type" value="Genomic_DNA"/>
</dbReference>
<protein>
    <recommendedName>
        <fullName evidence="1">F-box domain-containing protein</fullName>
    </recommendedName>
</protein>
<dbReference type="SUPFAM" id="SSF81383">
    <property type="entry name" value="F-box domain"/>
    <property type="match status" value="1"/>
</dbReference>
<evidence type="ECO:0000259" key="1">
    <source>
        <dbReference type="PROSITE" id="PS50181"/>
    </source>
</evidence>
<proteinExistence type="predicted"/>
<comment type="caution">
    <text evidence="2">The sequence shown here is derived from an EMBL/GenBank/DDBJ whole genome shotgun (WGS) entry which is preliminary data.</text>
</comment>
<evidence type="ECO:0000313" key="3">
    <source>
        <dbReference type="Proteomes" id="UP001168972"/>
    </source>
</evidence>
<dbReference type="Gene3D" id="1.20.1280.50">
    <property type="match status" value="1"/>
</dbReference>
<dbReference type="Pfam" id="PF00646">
    <property type="entry name" value="F-box"/>
    <property type="match status" value="1"/>
</dbReference>
<dbReference type="InterPro" id="IPR032675">
    <property type="entry name" value="LRR_dom_sf"/>
</dbReference>
<dbReference type="PANTHER" id="PTHR31639">
    <property type="entry name" value="F-BOX PROTEIN-LIKE"/>
    <property type="match status" value="1"/>
</dbReference>
<dbReference type="CDD" id="cd22159">
    <property type="entry name" value="F-box_AtTIR1-like"/>
    <property type="match status" value="1"/>
</dbReference>
<dbReference type="InterPro" id="IPR036047">
    <property type="entry name" value="F-box-like_dom_sf"/>
</dbReference>
<organism evidence="2 3">
    <name type="scientific">Microctonus hyperodae</name>
    <name type="common">Parasitoid wasp</name>
    <dbReference type="NCBI Taxonomy" id="165561"/>
    <lineage>
        <taxon>Eukaryota</taxon>
        <taxon>Metazoa</taxon>
        <taxon>Ecdysozoa</taxon>
        <taxon>Arthropoda</taxon>
        <taxon>Hexapoda</taxon>
        <taxon>Insecta</taxon>
        <taxon>Pterygota</taxon>
        <taxon>Neoptera</taxon>
        <taxon>Endopterygota</taxon>
        <taxon>Hymenoptera</taxon>
        <taxon>Apocrita</taxon>
        <taxon>Ichneumonoidea</taxon>
        <taxon>Braconidae</taxon>
        <taxon>Euphorinae</taxon>
        <taxon>Microctonus</taxon>
    </lineage>
</organism>
<dbReference type="AlphaFoldDB" id="A0AA39FRF8"/>
<reference evidence="2" key="2">
    <citation type="submission" date="2023-03" db="EMBL/GenBank/DDBJ databases">
        <authorList>
            <person name="Inwood S.N."/>
            <person name="Skelly J.G."/>
            <person name="Guhlin J."/>
            <person name="Harrop T.W.R."/>
            <person name="Goldson S.G."/>
            <person name="Dearden P.K."/>
        </authorList>
    </citation>
    <scope>NUCLEOTIDE SEQUENCE</scope>
    <source>
        <strain evidence="2">Lincoln</strain>
        <tissue evidence="2">Whole body</tissue>
    </source>
</reference>
<dbReference type="Proteomes" id="UP001168972">
    <property type="component" value="Unassembled WGS sequence"/>
</dbReference>
<dbReference type="SMART" id="SM00256">
    <property type="entry name" value="FBOX"/>
    <property type="match status" value="1"/>
</dbReference>
<dbReference type="InterPro" id="IPR001810">
    <property type="entry name" value="F-box_dom"/>
</dbReference>
<name>A0AA39FRF8_MICHY</name>
<sequence length="334" mass="39551">MAEIEILNDDVLREIFSYLNLRDRVRMGLVCKKWQNVHKSMMRSIHKMYCDVYHHICEPVVKPSVDILNNVLVLSICTRPYLAKRLKKFASNLHTIVIHDTECDCYMLYKFYRLLPKCTKLKSAQLNCNIPMTATAFLQFLPTDNLENLSINMSFRPYPIVISELSELMRKVLAKSRKLKSLNVRKMPISKGSWAELIRKCRKLHTIRIDSEFSLPENILKEMMSLQNLRNLFLYAYSGSYETWHQFSNLENICILQFNQPYSLPTKNQIKSFLQRSRNLKTYYFFSNKLTEMVQQVASDIGHECKKNDFEYLDEWIHIIPPLPQNTYFFSKLD</sequence>
<reference evidence="2" key="1">
    <citation type="journal article" date="2023" name="bioRxiv">
        <title>Scaffold-level genome assemblies of two parasitoid biocontrol wasps reveal the parthenogenesis mechanism and an associated novel virus.</title>
        <authorList>
            <person name="Inwood S."/>
            <person name="Skelly J."/>
            <person name="Guhlin J."/>
            <person name="Harrop T."/>
            <person name="Goldson S."/>
            <person name="Dearden P."/>
        </authorList>
    </citation>
    <scope>NUCLEOTIDE SEQUENCE</scope>
    <source>
        <strain evidence="2">Lincoln</strain>
        <tissue evidence="2">Whole body</tissue>
    </source>
</reference>
<dbReference type="SUPFAM" id="SSF52047">
    <property type="entry name" value="RNI-like"/>
    <property type="match status" value="1"/>
</dbReference>
<keyword evidence="3" id="KW-1185">Reference proteome</keyword>
<accession>A0AA39FRF8</accession>
<feature type="domain" description="F-box" evidence="1">
    <location>
        <begin position="1"/>
        <end position="52"/>
    </location>
</feature>
<dbReference type="PROSITE" id="PS50181">
    <property type="entry name" value="FBOX"/>
    <property type="match status" value="1"/>
</dbReference>
<gene>
    <name evidence="2" type="ORF">PV327_011109</name>
</gene>